<feature type="compositionally biased region" description="Basic and acidic residues" evidence="1">
    <location>
        <begin position="115"/>
        <end position="124"/>
    </location>
</feature>
<accession>A0A7E4UUK0</accession>
<name>A0A7E4UUK0_PANRE</name>
<dbReference type="Proteomes" id="UP000492821">
    <property type="component" value="Unassembled WGS sequence"/>
</dbReference>
<feature type="region of interest" description="Disordered" evidence="1">
    <location>
        <begin position="1"/>
        <end position="46"/>
    </location>
</feature>
<protein>
    <submittedName>
        <fullName evidence="3">Uncharacterized protein</fullName>
    </submittedName>
</protein>
<evidence type="ECO:0000256" key="1">
    <source>
        <dbReference type="SAM" id="MobiDB-lite"/>
    </source>
</evidence>
<dbReference type="AlphaFoldDB" id="A0A7E4UUK0"/>
<reference evidence="2" key="1">
    <citation type="journal article" date="2013" name="Genetics">
        <title>The draft genome and transcriptome of Panagrellus redivivus are shaped by the harsh demands of a free-living lifestyle.</title>
        <authorList>
            <person name="Srinivasan J."/>
            <person name="Dillman A.R."/>
            <person name="Macchietto M.G."/>
            <person name="Heikkinen L."/>
            <person name="Lakso M."/>
            <person name="Fracchia K.M."/>
            <person name="Antoshechkin I."/>
            <person name="Mortazavi A."/>
            <person name="Wong G."/>
            <person name="Sternberg P.W."/>
        </authorList>
    </citation>
    <scope>NUCLEOTIDE SEQUENCE [LARGE SCALE GENOMIC DNA]</scope>
    <source>
        <strain evidence="2">MT8872</strain>
    </source>
</reference>
<proteinExistence type="predicted"/>
<sequence>MFVPSADLPQAMLTSPSRQRIAGISDAPDSPEVHPPLCNVRKRDTHPEPVQNVMGLRIHLLPTMPTVLKSHYRTEQTMPNLTEDDENLCKATKPTRVQVSFGCSIKPPSDSGSNHVEKTKSWKS</sequence>
<evidence type="ECO:0000313" key="3">
    <source>
        <dbReference type="WBParaSite" id="Pan_g12711.t1"/>
    </source>
</evidence>
<organism evidence="2 3">
    <name type="scientific">Panagrellus redivivus</name>
    <name type="common">Microworm</name>
    <dbReference type="NCBI Taxonomy" id="6233"/>
    <lineage>
        <taxon>Eukaryota</taxon>
        <taxon>Metazoa</taxon>
        <taxon>Ecdysozoa</taxon>
        <taxon>Nematoda</taxon>
        <taxon>Chromadorea</taxon>
        <taxon>Rhabditida</taxon>
        <taxon>Tylenchina</taxon>
        <taxon>Panagrolaimomorpha</taxon>
        <taxon>Panagrolaimoidea</taxon>
        <taxon>Panagrolaimidae</taxon>
        <taxon>Panagrellus</taxon>
    </lineage>
</organism>
<dbReference type="WBParaSite" id="Pan_g12711.t1">
    <property type="protein sequence ID" value="Pan_g12711.t1"/>
    <property type="gene ID" value="Pan_g12711"/>
</dbReference>
<evidence type="ECO:0000313" key="2">
    <source>
        <dbReference type="Proteomes" id="UP000492821"/>
    </source>
</evidence>
<keyword evidence="2" id="KW-1185">Reference proteome</keyword>
<reference evidence="3" key="2">
    <citation type="submission" date="2020-10" db="UniProtKB">
        <authorList>
            <consortium name="WormBaseParasite"/>
        </authorList>
    </citation>
    <scope>IDENTIFICATION</scope>
</reference>
<feature type="region of interest" description="Disordered" evidence="1">
    <location>
        <begin position="102"/>
        <end position="124"/>
    </location>
</feature>